<accession>S3BSS9</accession>
<dbReference type="EMBL" id="KE148161">
    <property type="protein sequence ID" value="EPE04324.1"/>
    <property type="molecule type" value="Genomic_DNA"/>
</dbReference>
<dbReference type="AlphaFoldDB" id="S3BSS9"/>
<dbReference type="eggNOG" id="ENOG502RMZK">
    <property type="taxonomic scope" value="Eukaryota"/>
</dbReference>
<proteinExistence type="predicted"/>
<dbReference type="VEuPathDB" id="FungiDB:F503_01328"/>
<feature type="compositionally biased region" description="Polar residues" evidence="1">
    <location>
        <begin position="261"/>
        <end position="271"/>
    </location>
</feature>
<feature type="region of interest" description="Disordered" evidence="1">
    <location>
        <begin position="316"/>
        <end position="343"/>
    </location>
</feature>
<name>S3BSS9_OPHP1</name>
<feature type="compositionally biased region" description="Polar residues" evidence="1">
    <location>
        <begin position="111"/>
        <end position="123"/>
    </location>
</feature>
<feature type="region of interest" description="Disordered" evidence="1">
    <location>
        <begin position="213"/>
        <end position="243"/>
    </location>
</feature>
<feature type="compositionally biased region" description="Polar residues" evidence="1">
    <location>
        <begin position="166"/>
        <end position="178"/>
    </location>
</feature>
<feature type="region of interest" description="Disordered" evidence="1">
    <location>
        <begin position="105"/>
        <end position="127"/>
    </location>
</feature>
<dbReference type="HOGENOM" id="CLU_379966_0_0_1"/>
<dbReference type="Proteomes" id="UP000016923">
    <property type="component" value="Unassembled WGS sequence"/>
</dbReference>
<evidence type="ECO:0000256" key="1">
    <source>
        <dbReference type="SAM" id="MobiDB-lite"/>
    </source>
</evidence>
<evidence type="ECO:0000313" key="2">
    <source>
        <dbReference type="EMBL" id="EPE04324.1"/>
    </source>
</evidence>
<organism evidence="2 3">
    <name type="scientific">Ophiostoma piceae (strain UAMH 11346)</name>
    <name type="common">Sap stain fungus</name>
    <dbReference type="NCBI Taxonomy" id="1262450"/>
    <lineage>
        <taxon>Eukaryota</taxon>
        <taxon>Fungi</taxon>
        <taxon>Dikarya</taxon>
        <taxon>Ascomycota</taxon>
        <taxon>Pezizomycotina</taxon>
        <taxon>Sordariomycetes</taxon>
        <taxon>Sordariomycetidae</taxon>
        <taxon>Ophiostomatales</taxon>
        <taxon>Ophiostomataceae</taxon>
        <taxon>Ophiostoma</taxon>
    </lineage>
</organism>
<feature type="region of interest" description="Disordered" evidence="1">
    <location>
        <begin position="261"/>
        <end position="299"/>
    </location>
</feature>
<dbReference type="OrthoDB" id="5245426at2759"/>
<feature type="region of interest" description="Disordered" evidence="1">
    <location>
        <begin position="166"/>
        <end position="191"/>
    </location>
</feature>
<keyword evidence="3" id="KW-1185">Reference proteome</keyword>
<gene>
    <name evidence="2" type="ORF">F503_01328</name>
</gene>
<dbReference type="STRING" id="1262450.S3BSS9"/>
<reference evidence="2 3" key="1">
    <citation type="journal article" date="2013" name="BMC Genomics">
        <title>The genome and transcriptome of the pine saprophyte Ophiostoma piceae, and a comparison with the bark beetle-associated pine pathogen Grosmannia clavigera.</title>
        <authorList>
            <person name="Haridas S."/>
            <person name="Wang Y."/>
            <person name="Lim L."/>
            <person name="Massoumi Alamouti S."/>
            <person name="Jackman S."/>
            <person name="Docking R."/>
            <person name="Robertson G."/>
            <person name="Birol I."/>
            <person name="Bohlmann J."/>
            <person name="Breuil C."/>
        </authorList>
    </citation>
    <scope>NUCLEOTIDE SEQUENCE [LARGE SCALE GENOMIC DNA]</scope>
    <source>
        <strain evidence="2 3">UAMH 11346</strain>
    </source>
</reference>
<protein>
    <submittedName>
        <fullName evidence="2">Uncharacterized protein</fullName>
    </submittedName>
</protein>
<evidence type="ECO:0000313" key="3">
    <source>
        <dbReference type="Proteomes" id="UP000016923"/>
    </source>
</evidence>
<sequence length="729" mass="78545">MLLPFPRLRFTCSSNQLPSSSVHEFTSDLVFDKSFAAMPSPDPGAYPGPRPASSPGQPDYLPTIPPARDYNRLKPADVAGLPDDEHRFLPPHLKVYARLAKEKRLEEGSEENGTTHAANPTLHTSEKSLALTYPQSLSTGRTTVHTAVAPVARPVGLAVKNLRASLTDTRSSPSTGKTLSPAVQILTAPKPKRMDTYTHTAFNCLSDKEYAQHLESSPAQPSPIPNSPSEDQTAKTEKGKGVSFEATRSTWAWKIPAATTLSDSSGGSQYLSDAENDNVEDEDRKTKREKGKGKKVMTQDSLTLDETIAQTHQTLFPVQSNHQVQEGATGKQQTRSPQHSPDTSLAALVQVPSSVSTVSAGTASVGTASVGTASVGTAVGPHPRVASPDINYGAVDDGFLAPVAPPLLSPAIEPISGGGLSHSGDVDDDYLREGVVIGGGQVQEQDRAEEEEGLSDYMSLSDMSGTTIKSFDTSPTAVLKGGAFPTNLESKVAAYLEDLNKYRLVDWLVSADMDFGETPKPIVPVRRTNIDIAIDNAARRALACQGRSVRLEPGQTLGISENALKPIPLEPTSPNYFMRMKVLANFVFRCRDARHPAVPHPNLKDAPVQEGVQAPCVICAKANGFLMQPGHNRNFLESIMLPMSEITSYADMVTLLNMSVTQRAFSNIQLAARNPPGGSYLWECVRAKPMLDDYEAVLQQSRAKYRVLATGKIEIDENGIVRASEKAMK</sequence>